<accession>A0AAQ4F6Z6</accession>
<protein>
    <submittedName>
        <fullName evidence="1">Uncharacterized protein</fullName>
    </submittedName>
</protein>
<organism evidence="1 2">
    <name type="scientific">Amblyomma americanum</name>
    <name type="common">Lone star tick</name>
    <dbReference type="NCBI Taxonomy" id="6943"/>
    <lineage>
        <taxon>Eukaryota</taxon>
        <taxon>Metazoa</taxon>
        <taxon>Ecdysozoa</taxon>
        <taxon>Arthropoda</taxon>
        <taxon>Chelicerata</taxon>
        <taxon>Arachnida</taxon>
        <taxon>Acari</taxon>
        <taxon>Parasitiformes</taxon>
        <taxon>Ixodida</taxon>
        <taxon>Ixodoidea</taxon>
        <taxon>Ixodidae</taxon>
        <taxon>Amblyomminae</taxon>
        <taxon>Amblyomma</taxon>
    </lineage>
</organism>
<reference evidence="1 2" key="1">
    <citation type="journal article" date="2023" name="Arcadia Sci">
        <title>De novo assembly of a long-read Amblyomma americanum tick genome.</title>
        <authorList>
            <person name="Chou S."/>
            <person name="Poskanzer K.E."/>
            <person name="Rollins M."/>
            <person name="Thuy-Boun P.S."/>
        </authorList>
    </citation>
    <scope>NUCLEOTIDE SEQUENCE [LARGE SCALE GENOMIC DNA]</scope>
    <source>
        <strain evidence="1">F_SG_1</strain>
        <tissue evidence="1">Salivary glands</tissue>
    </source>
</reference>
<evidence type="ECO:0000313" key="1">
    <source>
        <dbReference type="EMBL" id="KAK8782927.1"/>
    </source>
</evidence>
<sequence>MLNFVLCFVQHPDPHIAGGGSGYATGGEERDTKDFYANYPLGTIGKLIIKRSKLESLAFTWVETCA</sequence>
<dbReference type="EMBL" id="JARKHS020006120">
    <property type="protein sequence ID" value="KAK8782927.1"/>
    <property type="molecule type" value="Genomic_DNA"/>
</dbReference>
<keyword evidence="2" id="KW-1185">Reference proteome</keyword>
<proteinExistence type="predicted"/>
<evidence type="ECO:0000313" key="2">
    <source>
        <dbReference type="Proteomes" id="UP001321473"/>
    </source>
</evidence>
<dbReference type="Proteomes" id="UP001321473">
    <property type="component" value="Unassembled WGS sequence"/>
</dbReference>
<name>A0AAQ4F6Z6_AMBAM</name>
<comment type="caution">
    <text evidence="1">The sequence shown here is derived from an EMBL/GenBank/DDBJ whole genome shotgun (WGS) entry which is preliminary data.</text>
</comment>
<dbReference type="AlphaFoldDB" id="A0AAQ4F6Z6"/>
<gene>
    <name evidence="1" type="ORF">V5799_015732</name>
</gene>